<accession>E8TE67</accession>
<dbReference type="EMBL" id="CP002447">
    <property type="protein sequence ID" value="ADV13360.1"/>
    <property type="molecule type" value="Genomic_DNA"/>
</dbReference>
<evidence type="ECO:0000313" key="1">
    <source>
        <dbReference type="EMBL" id="ADV13360.1"/>
    </source>
</evidence>
<proteinExistence type="predicted"/>
<organism evidence="1 2">
    <name type="scientific">Mesorhizobium ciceri biovar biserrulae (strain HAMBI 2942 / LMG 23838 / WSM1271)</name>
    <dbReference type="NCBI Taxonomy" id="765698"/>
    <lineage>
        <taxon>Bacteria</taxon>
        <taxon>Pseudomonadati</taxon>
        <taxon>Pseudomonadota</taxon>
        <taxon>Alphaproteobacteria</taxon>
        <taxon>Hyphomicrobiales</taxon>
        <taxon>Phyllobacteriaceae</taxon>
        <taxon>Mesorhizobium</taxon>
    </lineage>
</organism>
<dbReference type="PATRIC" id="fig|765698.3.peg.4746"/>
<dbReference type="KEGG" id="mci:Mesci_4250"/>
<evidence type="ECO:0000313" key="2">
    <source>
        <dbReference type="Proteomes" id="UP000007471"/>
    </source>
</evidence>
<dbReference type="STRING" id="765698.Mesci_4250"/>
<sequence length="104" mass="11669">MLRGFDLGRPKAWPDANKLLRRLTLRAPRLPPSNATHPWIAKILKALASPDEVPDPPCGCWGEMPDGIQYFEVPLGEGRKLLFVRIGQDEPLFDKQTLRVLPAS</sequence>
<name>E8TE67_MESCW</name>
<dbReference type="Proteomes" id="UP000007471">
    <property type="component" value="Chromosome"/>
</dbReference>
<dbReference type="OrthoDB" id="9874570at2"/>
<dbReference type="AlphaFoldDB" id="E8TE67"/>
<gene>
    <name evidence="1" type="ordered locus">Mesci_4250</name>
</gene>
<dbReference type="HOGENOM" id="CLU_2246807_0_0_5"/>
<protein>
    <submittedName>
        <fullName evidence="1">Uncharacterized protein</fullName>
    </submittedName>
</protein>
<reference evidence="2" key="1">
    <citation type="submission" date="2011-01" db="EMBL/GenBank/DDBJ databases">
        <title>Complete sequence of chromosome of Mesorhizobium ciceri bv. biserrulae WSM1271.</title>
        <authorList>
            <person name="Lucas S."/>
            <person name="Copeland A."/>
            <person name="Lapidus A."/>
            <person name="Cheng J.-F."/>
            <person name="Goodwin L."/>
            <person name="Pitluck S."/>
            <person name="Teshima H."/>
            <person name="Detter J.C."/>
            <person name="Han C."/>
            <person name="Tapia R."/>
            <person name="Land M."/>
            <person name="Hauser L."/>
            <person name="Kyrpides N."/>
            <person name="Ivanova N."/>
            <person name="Nandasena K."/>
            <person name="Reeve W.G."/>
            <person name="Howieson J.G."/>
            <person name="O'Hara G."/>
            <person name="Tiwari R.P."/>
            <person name="Woyke T."/>
        </authorList>
    </citation>
    <scope>NUCLEOTIDE SEQUENCE [LARGE SCALE GENOMIC DNA]</scope>
    <source>
        <strain evidence="2">HAMBI 2942 / LMG 23838 / WSM1271</strain>
    </source>
</reference>